<dbReference type="SUPFAM" id="SSF52540">
    <property type="entry name" value="P-loop containing nucleoside triphosphate hydrolases"/>
    <property type="match status" value="1"/>
</dbReference>
<gene>
    <name evidence="2" type="ORF">KDI_19960</name>
</gene>
<keyword evidence="3" id="KW-1185">Reference proteome</keyword>
<protein>
    <recommendedName>
        <fullName evidence="1">NB-ARC domain-containing protein</fullName>
    </recommendedName>
</protein>
<dbReference type="PRINTS" id="PR00364">
    <property type="entry name" value="DISEASERSIST"/>
</dbReference>
<proteinExistence type="predicted"/>
<sequence>MEPFVNREPELRLVDEAFQTLLDGDRLLRTPIIEFQGIGGIGKTFLLQKILEHCRAQNIKPLLIDVGKNPDTIGQEIIKQVRTHLPSIDETTDISAINATRMLLREEPVVMLLDAVDTADDRQQKQITAMLRALLDDEKFFVILTSKQLLTFGQERSVARKLTSHSLKAIERKDCNMYVTKLKHQVDPEVRDMVFDWTRGYPRAMNVMAQAIDSGSDPRTPQGKQDILTLLQEKVINEGVLAQSSEEDKQRYHIILQLFSIPRRFNLVLMQDLIENFANEQRRDNTMDYIPLLREINDEADNILHWDMARAGYCIDEPLRFIFLLLVKMERPDWYRTIQEFLAHTNLQLATDIKVPERSFDRVRYVRECFYHTACLPETPEKDALLEQALKIVMQETPEEIMQFATEFAQDEELREELGDHLATLQALIGERL</sequence>
<reference evidence="2 3" key="1">
    <citation type="submission" date="2019-01" db="EMBL/GenBank/DDBJ databases">
        <title>Draft genome sequence of Dictyobacter sp. Uno17.</title>
        <authorList>
            <person name="Wang C.M."/>
            <person name="Zheng Y."/>
            <person name="Sakai Y."/>
            <person name="Abe K."/>
            <person name="Yokota A."/>
            <person name="Yabe S."/>
        </authorList>
    </citation>
    <scope>NUCLEOTIDE SEQUENCE [LARGE SCALE GENOMIC DNA]</scope>
    <source>
        <strain evidence="2 3">Uno17</strain>
    </source>
</reference>
<dbReference type="Gene3D" id="3.40.50.300">
    <property type="entry name" value="P-loop containing nucleotide triphosphate hydrolases"/>
    <property type="match status" value="1"/>
</dbReference>
<feature type="domain" description="NB-ARC" evidence="1">
    <location>
        <begin position="14"/>
        <end position="147"/>
    </location>
</feature>
<dbReference type="AlphaFoldDB" id="A0A5A5TAI1"/>
<name>A0A5A5TAI1_9CHLR</name>
<comment type="caution">
    <text evidence="2">The sequence shown here is derived from an EMBL/GenBank/DDBJ whole genome shotgun (WGS) entry which is preliminary data.</text>
</comment>
<evidence type="ECO:0000259" key="1">
    <source>
        <dbReference type="Pfam" id="PF00931"/>
    </source>
</evidence>
<dbReference type="InterPro" id="IPR027417">
    <property type="entry name" value="P-loop_NTPase"/>
</dbReference>
<organism evidence="2 3">
    <name type="scientific">Dictyobacter arantiisoli</name>
    <dbReference type="NCBI Taxonomy" id="2014874"/>
    <lineage>
        <taxon>Bacteria</taxon>
        <taxon>Bacillati</taxon>
        <taxon>Chloroflexota</taxon>
        <taxon>Ktedonobacteria</taxon>
        <taxon>Ktedonobacterales</taxon>
        <taxon>Dictyobacteraceae</taxon>
        <taxon>Dictyobacter</taxon>
    </lineage>
</organism>
<dbReference type="Proteomes" id="UP000322530">
    <property type="component" value="Unassembled WGS sequence"/>
</dbReference>
<dbReference type="Pfam" id="PF00931">
    <property type="entry name" value="NB-ARC"/>
    <property type="match status" value="1"/>
</dbReference>
<accession>A0A5A5TAI1</accession>
<dbReference type="InterPro" id="IPR002182">
    <property type="entry name" value="NB-ARC"/>
</dbReference>
<dbReference type="GO" id="GO:0043531">
    <property type="term" value="F:ADP binding"/>
    <property type="evidence" value="ECO:0007669"/>
    <property type="project" value="InterPro"/>
</dbReference>
<dbReference type="EMBL" id="BIXY01000024">
    <property type="protein sequence ID" value="GCF08432.1"/>
    <property type="molecule type" value="Genomic_DNA"/>
</dbReference>
<evidence type="ECO:0000313" key="3">
    <source>
        <dbReference type="Proteomes" id="UP000322530"/>
    </source>
</evidence>
<evidence type="ECO:0000313" key="2">
    <source>
        <dbReference type="EMBL" id="GCF08432.1"/>
    </source>
</evidence>